<keyword evidence="2" id="KW-1185">Reference proteome</keyword>
<dbReference type="InterPro" id="IPR011010">
    <property type="entry name" value="DNA_brk_join_enz"/>
</dbReference>
<protein>
    <submittedName>
        <fullName evidence="1">Uncharacterized protein</fullName>
    </submittedName>
</protein>
<dbReference type="EMBL" id="CAKXZS010000089">
    <property type="protein sequence ID" value="CAH2408095.1"/>
    <property type="molecule type" value="Genomic_DNA"/>
</dbReference>
<reference evidence="1" key="1">
    <citation type="submission" date="2022-03" db="EMBL/GenBank/DDBJ databases">
        <authorList>
            <person name="Brunel B."/>
        </authorList>
    </citation>
    <scope>NUCLEOTIDE SEQUENCE</scope>
    <source>
        <strain evidence="1">STM4922sample</strain>
    </source>
</reference>
<evidence type="ECO:0000313" key="2">
    <source>
        <dbReference type="Proteomes" id="UP001152604"/>
    </source>
</evidence>
<sequence length="61" mass="7098">MKVISAMYGWAIENEIVRSNPALGIKRLKSGDGFHTWSVAEVRQFEARHRVSRWSFPFFLS</sequence>
<accession>A0ABM9EFE8</accession>
<proteinExistence type="predicted"/>
<dbReference type="SUPFAM" id="SSF56349">
    <property type="entry name" value="DNA breaking-rejoining enzymes"/>
    <property type="match status" value="1"/>
</dbReference>
<evidence type="ECO:0000313" key="1">
    <source>
        <dbReference type="EMBL" id="CAH2408095.1"/>
    </source>
</evidence>
<organism evidence="1 2">
    <name type="scientific">Mesorhizobium ventifaucium</name>
    <dbReference type="NCBI Taxonomy" id="666020"/>
    <lineage>
        <taxon>Bacteria</taxon>
        <taxon>Pseudomonadati</taxon>
        <taxon>Pseudomonadota</taxon>
        <taxon>Alphaproteobacteria</taxon>
        <taxon>Hyphomicrobiales</taxon>
        <taxon>Phyllobacteriaceae</taxon>
        <taxon>Mesorhizobium</taxon>
    </lineage>
</organism>
<comment type="caution">
    <text evidence="1">The sequence shown here is derived from an EMBL/GenBank/DDBJ whole genome shotgun (WGS) entry which is preliminary data.</text>
</comment>
<gene>
    <name evidence="1" type="ORF">MES4922_90056</name>
</gene>
<name>A0ABM9EFE8_9HYPH</name>
<dbReference type="Proteomes" id="UP001152604">
    <property type="component" value="Unassembled WGS sequence"/>
</dbReference>